<evidence type="ECO:0000256" key="5">
    <source>
        <dbReference type="ARBA" id="ARBA00022490"/>
    </source>
</evidence>
<evidence type="ECO:0000256" key="1">
    <source>
        <dbReference type="ARBA" id="ARBA00001946"/>
    </source>
</evidence>
<dbReference type="InterPro" id="IPR006549">
    <property type="entry name" value="HAD-SF_hydro_IIIA"/>
</dbReference>
<evidence type="ECO:0000313" key="10">
    <source>
        <dbReference type="EMBL" id="SVA49127.1"/>
    </source>
</evidence>
<dbReference type="NCBIfam" id="TIGR01662">
    <property type="entry name" value="HAD-SF-IIIA"/>
    <property type="match status" value="1"/>
</dbReference>
<dbReference type="GO" id="GO:0005975">
    <property type="term" value="P:carbohydrate metabolic process"/>
    <property type="evidence" value="ECO:0007669"/>
    <property type="project" value="InterPro"/>
</dbReference>
<evidence type="ECO:0000256" key="8">
    <source>
        <dbReference type="ARBA" id="ARBA00023277"/>
    </source>
</evidence>
<dbReference type="InterPro" id="IPR004446">
    <property type="entry name" value="Heptose_bisP_phosphatase"/>
</dbReference>
<dbReference type="Gene3D" id="3.40.50.1000">
    <property type="entry name" value="HAD superfamily/HAD-like"/>
    <property type="match status" value="1"/>
</dbReference>
<dbReference type="InterPro" id="IPR013954">
    <property type="entry name" value="PNK3P"/>
</dbReference>
<accession>A0A381WB04</accession>
<comment type="subunit">
    <text evidence="4">Monomer.</text>
</comment>
<keyword evidence="8" id="KW-0119">Carbohydrate metabolism</keyword>
<sequence length="161" mass="18463">MKNKTVFLDRDGVINEQRIDHIKNIDEFKIFSGVGEAIKLLKEKGYLVIIITNQSVIGRKIISETKLEEIHLKLKNYLKQYNTYVDSIYYCPHTPEQNCNCRKPKPGLLIKASEDFNIDLGESYFIGDSEGDLTAASEAECKGILLKKDQTLLEIVKKYFN</sequence>
<proteinExistence type="inferred from homology"/>
<comment type="similarity">
    <text evidence="3">Belongs to the GmhB family.</text>
</comment>
<evidence type="ECO:0000256" key="4">
    <source>
        <dbReference type="ARBA" id="ARBA00011245"/>
    </source>
</evidence>
<evidence type="ECO:0000256" key="3">
    <source>
        <dbReference type="ARBA" id="ARBA00005628"/>
    </source>
</evidence>
<dbReference type="GO" id="GO:0046872">
    <property type="term" value="F:metal ion binding"/>
    <property type="evidence" value="ECO:0007669"/>
    <property type="project" value="UniProtKB-KW"/>
</dbReference>
<dbReference type="Pfam" id="PF08645">
    <property type="entry name" value="PNK3P"/>
    <property type="match status" value="1"/>
</dbReference>
<protein>
    <recommendedName>
        <fullName evidence="9">D,D-heptose 1,7-bisphosphate phosphatase</fullName>
    </recommendedName>
</protein>
<evidence type="ECO:0000256" key="9">
    <source>
        <dbReference type="ARBA" id="ARBA00031828"/>
    </source>
</evidence>
<organism evidence="10">
    <name type="scientific">marine metagenome</name>
    <dbReference type="NCBI Taxonomy" id="408172"/>
    <lineage>
        <taxon>unclassified sequences</taxon>
        <taxon>metagenomes</taxon>
        <taxon>ecological metagenomes</taxon>
    </lineage>
</organism>
<evidence type="ECO:0000256" key="7">
    <source>
        <dbReference type="ARBA" id="ARBA00022801"/>
    </source>
</evidence>
<comment type="subcellular location">
    <subcellularLocation>
        <location evidence="2">Cytoplasm</location>
    </subcellularLocation>
</comment>
<gene>
    <name evidence="10" type="ORF">METZ01_LOCUS101981</name>
</gene>
<dbReference type="InterPro" id="IPR006543">
    <property type="entry name" value="Histidinol-phos"/>
</dbReference>
<evidence type="ECO:0000256" key="6">
    <source>
        <dbReference type="ARBA" id="ARBA00022723"/>
    </source>
</evidence>
<dbReference type="InterPro" id="IPR036412">
    <property type="entry name" value="HAD-like_sf"/>
</dbReference>
<dbReference type="SUPFAM" id="SSF56784">
    <property type="entry name" value="HAD-like"/>
    <property type="match status" value="1"/>
</dbReference>
<dbReference type="NCBIfam" id="NF006506">
    <property type="entry name" value="PRK08942.1"/>
    <property type="match status" value="1"/>
</dbReference>
<dbReference type="CDD" id="cd07503">
    <property type="entry name" value="HAD_HisB-N"/>
    <property type="match status" value="1"/>
</dbReference>
<dbReference type="PIRSF" id="PIRSF004682">
    <property type="entry name" value="GmhB"/>
    <property type="match status" value="1"/>
</dbReference>
<dbReference type="InterPro" id="IPR023214">
    <property type="entry name" value="HAD_sf"/>
</dbReference>
<dbReference type="AlphaFoldDB" id="A0A381WB04"/>
<name>A0A381WB04_9ZZZZ</name>
<dbReference type="PANTHER" id="PTHR42891">
    <property type="entry name" value="D-GLYCERO-BETA-D-MANNO-HEPTOSE-1,7-BISPHOSPHATE 7-PHOSPHATASE"/>
    <property type="match status" value="1"/>
</dbReference>
<dbReference type="PANTHER" id="PTHR42891:SF1">
    <property type="entry name" value="D-GLYCERO-BETA-D-MANNO-HEPTOSE-1,7-BISPHOSPHATE 7-PHOSPHATASE"/>
    <property type="match status" value="1"/>
</dbReference>
<comment type="cofactor">
    <cofactor evidence="1">
        <name>Mg(2+)</name>
        <dbReference type="ChEBI" id="CHEBI:18420"/>
    </cofactor>
</comment>
<reference evidence="10" key="1">
    <citation type="submission" date="2018-05" db="EMBL/GenBank/DDBJ databases">
        <authorList>
            <person name="Lanie J.A."/>
            <person name="Ng W.-L."/>
            <person name="Kazmierczak K.M."/>
            <person name="Andrzejewski T.M."/>
            <person name="Davidsen T.M."/>
            <person name="Wayne K.J."/>
            <person name="Tettelin H."/>
            <person name="Glass J.I."/>
            <person name="Rusch D."/>
            <person name="Podicherti R."/>
            <person name="Tsui H.-C.T."/>
            <person name="Winkler M.E."/>
        </authorList>
    </citation>
    <scope>NUCLEOTIDE SEQUENCE</scope>
</reference>
<keyword evidence="7" id="KW-0378">Hydrolase</keyword>
<keyword evidence="6" id="KW-0479">Metal-binding</keyword>
<dbReference type="GO" id="GO:0016791">
    <property type="term" value="F:phosphatase activity"/>
    <property type="evidence" value="ECO:0007669"/>
    <property type="project" value="InterPro"/>
</dbReference>
<dbReference type="EMBL" id="UINC01011101">
    <property type="protein sequence ID" value="SVA49127.1"/>
    <property type="molecule type" value="Genomic_DNA"/>
</dbReference>
<evidence type="ECO:0000256" key="2">
    <source>
        <dbReference type="ARBA" id="ARBA00004496"/>
    </source>
</evidence>
<dbReference type="GO" id="GO:0005737">
    <property type="term" value="C:cytoplasm"/>
    <property type="evidence" value="ECO:0007669"/>
    <property type="project" value="UniProtKB-SubCell"/>
</dbReference>
<dbReference type="NCBIfam" id="TIGR01656">
    <property type="entry name" value="Histidinol-ppas"/>
    <property type="match status" value="1"/>
</dbReference>
<keyword evidence="5" id="KW-0963">Cytoplasm</keyword>